<evidence type="ECO:0000256" key="1">
    <source>
        <dbReference type="SAM" id="MobiDB-lite"/>
    </source>
</evidence>
<keyword evidence="2" id="KW-0472">Membrane</keyword>
<reference evidence="3" key="1">
    <citation type="journal article" date="2010" name="Science">
        <title>Plasticity of animal genome architecture unmasked by rapid evolution of a pelagic tunicate.</title>
        <authorList>
            <person name="Denoeud F."/>
            <person name="Henriet S."/>
            <person name="Mungpakdee S."/>
            <person name="Aury J.M."/>
            <person name="Da Silva C."/>
            <person name="Brinkmann H."/>
            <person name="Mikhaleva J."/>
            <person name="Olsen L.C."/>
            <person name="Jubin C."/>
            <person name="Canestro C."/>
            <person name="Bouquet J.M."/>
            <person name="Danks G."/>
            <person name="Poulain J."/>
            <person name="Campsteijn C."/>
            <person name="Adamski M."/>
            <person name="Cross I."/>
            <person name="Yadetie F."/>
            <person name="Muffato M."/>
            <person name="Louis A."/>
            <person name="Butcher S."/>
            <person name="Tsagkogeorga G."/>
            <person name="Konrad A."/>
            <person name="Singh S."/>
            <person name="Jensen M.F."/>
            <person name="Cong E.H."/>
            <person name="Eikeseth-Otteraa H."/>
            <person name="Noel B."/>
            <person name="Anthouard V."/>
            <person name="Porcel B.M."/>
            <person name="Kachouri-Lafond R."/>
            <person name="Nishino A."/>
            <person name="Ugolini M."/>
            <person name="Chourrout P."/>
            <person name="Nishida H."/>
            <person name="Aasland R."/>
            <person name="Huzurbazar S."/>
            <person name="Westhof E."/>
            <person name="Delsuc F."/>
            <person name="Lehrach H."/>
            <person name="Reinhardt R."/>
            <person name="Weissenbach J."/>
            <person name="Roy S.W."/>
            <person name="Artiguenave F."/>
            <person name="Postlethwait J.H."/>
            <person name="Manak J.R."/>
            <person name="Thompson E.M."/>
            <person name="Jaillon O."/>
            <person name="Du Pasquier L."/>
            <person name="Boudinot P."/>
            <person name="Liberles D.A."/>
            <person name="Volff J.N."/>
            <person name="Philippe H."/>
            <person name="Lenhard B."/>
            <person name="Roest Crollius H."/>
            <person name="Wincker P."/>
            <person name="Chourrout D."/>
        </authorList>
    </citation>
    <scope>NUCLEOTIDE SEQUENCE [LARGE SCALE GENOMIC DNA]</scope>
</reference>
<sequence>TTRLTVLMESFYLPPAPYQYPAGGPPFLTRFDVYFTIIFVTVVVCSYVCFYERFRSSFSCCRPSKQRFVETRPRYKSAASSTRSSRLPTDSRSDYSSSARSSRQARTSRNSDAQSDCFA</sequence>
<feature type="compositionally biased region" description="Polar residues" evidence="1">
    <location>
        <begin position="78"/>
        <end position="90"/>
    </location>
</feature>
<evidence type="ECO:0000313" key="3">
    <source>
        <dbReference type="EMBL" id="CBY39576.1"/>
    </source>
</evidence>
<feature type="compositionally biased region" description="Low complexity" evidence="1">
    <location>
        <begin position="94"/>
        <end position="111"/>
    </location>
</feature>
<feature type="transmembrane region" description="Helical" evidence="2">
    <location>
        <begin position="33"/>
        <end position="50"/>
    </location>
</feature>
<accession>E4YVU1</accession>
<evidence type="ECO:0000256" key="2">
    <source>
        <dbReference type="SAM" id="Phobius"/>
    </source>
</evidence>
<proteinExistence type="predicted"/>
<dbReference type="Proteomes" id="UP000011014">
    <property type="component" value="Unassembled WGS sequence"/>
</dbReference>
<feature type="region of interest" description="Disordered" evidence="1">
    <location>
        <begin position="71"/>
        <end position="119"/>
    </location>
</feature>
<dbReference type="EMBL" id="FN655577">
    <property type="protein sequence ID" value="CBY39576.1"/>
    <property type="molecule type" value="Genomic_DNA"/>
</dbReference>
<name>E4YVU1_OIKDI</name>
<feature type="non-terminal residue" evidence="3">
    <location>
        <position position="1"/>
    </location>
</feature>
<dbReference type="AlphaFoldDB" id="E4YVU1"/>
<keyword evidence="2" id="KW-0812">Transmembrane</keyword>
<gene>
    <name evidence="3" type="ORF">GSOID_T00020148001</name>
</gene>
<keyword evidence="2" id="KW-1133">Transmembrane helix</keyword>
<organism evidence="3">
    <name type="scientific">Oikopleura dioica</name>
    <name type="common">Tunicate</name>
    <dbReference type="NCBI Taxonomy" id="34765"/>
    <lineage>
        <taxon>Eukaryota</taxon>
        <taxon>Metazoa</taxon>
        <taxon>Chordata</taxon>
        <taxon>Tunicata</taxon>
        <taxon>Appendicularia</taxon>
        <taxon>Copelata</taxon>
        <taxon>Oikopleuridae</taxon>
        <taxon>Oikopleura</taxon>
    </lineage>
</organism>
<protein>
    <submittedName>
        <fullName evidence="3">Uncharacterized protein</fullName>
    </submittedName>
</protein>